<dbReference type="AlphaFoldDB" id="A0AAN9YAM8"/>
<reference evidence="12 13" key="1">
    <citation type="submission" date="2024-03" db="EMBL/GenBank/DDBJ databases">
        <title>Adaptation during the transition from Ophiocordyceps entomopathogen to insect associate is accompanied by gene loss and intensified selection.</title>
        <authorList>
            <person name="Ward C.M."/>
            <person name="Onetto C.A."/>
            <person name="Borneman A.R."/>
        </authorList>
    </citation>
    <scope>NUCLEOTIDE SEQUENCE [LARGE SCALE GENOMIC DNA]</scope>
    <source>
        <strain evidence="12">AWRI1</strain>
        <tissue evidence="12">Single Adult Female</tissue>
    </source>
</reference>
<evidence type="ECO:0000256" key="2">
    <source>
        <dbReference type="ARBA" id="ARBA00012483"/>
    </source>
</evidence>
<evidence type="ECO:0000256" key="4">
    <source>
        <dbReference type="ARBA" id="ARBA00022723"/>
    </source>
</evidence>
<dbReference type="EC" id="2.3.2.27" evidence="2"/>
<evidence type="ECO:0000256" key="10">
    <source>
        <dbReference type="SAM" id="MobiDB-lite"/>
    </source>
</evidence>
<keyword evidence="6" id="KW-0862">Zinc</keyword>
<dbReference type="SUPFAM" id="SSF57850">
    <property type="entry name" value="RING/U-box"/>
    <property type="match status" value="1"/>
</dbReference>
<dbReference type="GO" id="GO:0006513">
    <property type="term" value="P:protein monoubiquitination"/>
    <property type="evidence" value="ECO:0007669"/>
    <property type="project" value="TreeGrafter"/>
</dbReference>
<keyword evidence="13" id="KW-1185">Reference proteome</keyword>
<keyword evidence="8" id="KW-0804">Transcription</keyword>
<evidence type="ECO:0000256" key="3">
    <source>
        <dbReference type="ARBA" id="ARBA00022679"/>
    </source>
</evidence>
<keyword evidence="3" id="KW-0808">Transferase</keyword>
<evidence type="ECO:0000259" key="11">
    <source>
        <dbReference type="PROSITE" id="PS50089"/>
    </source>
</evidence>
<evidence type="ECO:0000256" key="7">
    <source>
        <dbReference type="ARBA" id="ARBA00023015"/>
    </source>
</evidence>
<dbReference type="GO" id="GO:0061630">
    <property type="term" value="F:ubiquitin protein ligase activity"/>
    <property type="evidence" value="ECO:0007669"/>
    <property type="project" value="UniProtKB-EC"/>
</dbReference>
<dbReference type="PROSITE" id="PS50089">
    <property type="entry name" value="ZF_RING_2"/>
    <property type="match status" value="1"/>
</dbReference>
<feature type="domain" description="RING-type" evidence="11">
    <location>
        <begin position="19"/>
        <end position="57"/>
    </location>
</feature>
<name>A0AAN9YAM8_9HEMI</name>
<evidence type="ECO:0000313" key="13">
    <source>
        <dbReference type="Proteomes" id="UP001367676"/>
    </source>
</evidence>
<feature type="region of interest" description="Disordered" evidence="10">
    <location>
        <begin position="75"/>
        <end position="105"/>
    </location>
</feature>
<evidence type="ECO:0000256" key="9">
    <source>
        <dbReference type="PROSITE-ProRule" id="PRU00175"/>
    </source>
</evidence>
<comment type="catalytic activity">
    <reaction evidence="1">
        <text>S-ubiquitinyl-[E2 ubiquitin-conjugating enzyme]-L-cysteine + [acceptor protein]-L-lysine = [E2 ubiquitin-conjugating enzyme]-L-cysteine + N(6)-ubiquitinyl-[acceptor protein]-L-lysine.</text>
        <dbReference type="EC" id="2.3.2.27"/>
    </reaction>
</comment>
<proteinExistence type="predicted"/>
<dbReference type="PANTHER" id="PTHR46077">
    <property type="entry name" value="E3 UBIQUITIN-PROTEIN LIGASE TOPORS"/>
    <property type="match status" value="1"/>
</dbReference>
<keyword evidence="4" id="KW-0479">Metal-binding</keyword>
<sequence>MAESSQSIPIDDNDDEDLCSICLESFTNKALAKDCLHNFCYQCIYSWVQQRPVCPLCLEPVKAIESNLKETYYLESKKETDPTSNEENSEEELEEEEFESDWEYNSYSSDYDNYYDDESDIDAYFFSDHC</sequence>
<accession>A0AAN9YAM8</accession>
<dbReference type="InterPro" id="IPR017907">
    <property type="entry name" value="Znf_RING_CS"/>
</dbReference>
<dbReference type="Pfam" id="PF00097">
    <property type="entry name" value="zf-C3HC4"/>
    <property type="match status" value="1"/>
</dbReference>
<dbReference type="SMART" id="SM00184">
    <property type="entry name" value="RING"/>
    <property type="match status" value="1"/>
</dbReference>
<evidence type="ECO:0000313" key="12">
    <source>
        <dbReference type="EMBL" id="KAK7603725.1"/>
    </source>
</evidence>
<dbReference type="Proteomes" id="UP001367676">
    <property type="component" value="Unassembled WGS sequence"/>
</dbReference>
<keyword evidence="5 9" id="KW-0863">Zinc-finger</keyword>
<dbReference type="EMBL" id="JBBCAQ010000006">
    <property type="protein sequence ID" value="KAK7603725.1"/>
    <property type="molecule type" value="Genomic_DNA"/>
</dbReference>
<dbReference type="PANTHER" id="PTHR46077:SF1">
    <property type="entry name" value="TOP1 BINDING ARGININE_SERINE RICH PROTEIN, E3 UBIQUITIN LIGASE"/>
    <property type="match status" value="1"/>
</dbReference>
<dbReference type="Gene3D" id="3.30.40.10">
    <property type="entry name" value="Zinc/RING finger domain, C3HC4 (zinc finger)"/>
    <property type="match status" value="1"/>
</dbReference>
<gene>
    <name evidence="12" type="ORF">V9T40_003724</name>
</gene>
<evidence type="ECO:0000256" key="6">
    <source>
        <dbReference type="ARBA" id="ARBA00022833"/>
    </source>
</evidence>
<evidence type="ECO:0000256" key="1">
    <source>
        <dbReference type="ARBA" id="ARBA00000900"/>
    </source>
</evidence>
<protein>
    <recommendedName>
        <fullName evidence="2">RING-type E3 ubiquitin transferase</fullName>
        <ecNumber evidence="2">2.3.2.27</ecNumber>
    </recommendedName>
</protein>
<organism evidence="12 13">
    <name type="scientific">Parthenolecanium corni</name>
    <dbReference type="NCBI Taxonomy" id="536013"/>
    <lineage>
        <taxon>Eukaryota</taxon>
        <taxon>Metazoa</taxon>
        <taxon>Ecdysozoa</taxon>
        <taxon>Arthropoda</taxon>
        <taxon>Hexapoda</taxon>
        <taxon>Insecta</taxon>
        <taxon>Pterygota</taxon>
        <taxon>Neoptera</taxon>
        <taxon>Paraneoptera</taxon>
        <taxon>Hemiptera</taxon>
        <taxon>Sternorrhyncha</taxon>
        <taxon>Coccoidea</taxon>
        <taxon>Coccidae</taxon>
        <taxon>Parthenolecanium</taxon>
    </lineage>
</organism>
<evidence type="ECO:0000256" key="8">
    <source>
        <dbReference type="ARBA" id="ARBA00023163"/>
    </source>
</evidence>
<feature type="compositionally biased region" description="Acidic residues" evidence="10">
    <location>
        <begin position="87"/>
        <end position="102"/>
    </location>
</feature>
<dbReference type="InterPro" id="IPR013083">
    <property type="entry name" value="Znf_RING/FYVE/PHD"/>
</dbReference>
<evidence type="ECO:0000256" key="5">
    <source>
        <dbReference type="ARBA" id="ARBA00022771"/>
    </source>
</evidence>
<dbReference type="InterPro" id="IPR001841">
    <property type="entry name" value="Znf_RING"/>
</dbReference>
<dbReference type="InterPro" id="IPR018957">
    <property type="entry name" value="Znf_C3HC4_RING-type"/>
</dbReference>
<comment type="caution">
    <text evidence="12">The sequence shown here is derived from an EMBL/GenBank/DDBJ whole genome shotgun (WGS) entry which is preliminary data.</text>
</comment>
<dbReference type="GO" id="GO:0000209">
    <property type="term" value="P:protein polyubiquitination"/>
    <property type="evidence" value="ECO:0007669"/>
    <property type="project" value="TreeGrafter"/>
</dbReference>
<dbReference type="GO" id="GO:0008270">
    <property type="term" value="F:zinc ion binding"/>
    <property type="evidence" value="ECO:0007669"/>
    <property type="project" value="UniProtKB-KW"/>
</dbReference>
<keyword evidence="7" id="KW-0805">Transcription regulation</keyword>
<dbReference type="PROSITE" id="PS00518">
    <property type="entry name" value="ZF_RING_1"/>
    <property type="match status" value="1"/>
</dbReference>